<evidence type="ECO:0000256" key="5">
    <source>
        <dbReference type="ARBA" id="ARBA00022490"/>
    </source>
</evidence>
<dbReference type="AlphaFoldDB" id="A0A1E3PPH7"/>
<accession>A0A1E3PPH7</accession>
<reference evidence="12 13" key="1">
    <citation type="journal article" date="2016" name="Proc. Natl. Acad. Sci. U.S.A.">
        <title>Comparative genomics of biotechnologically important yeasts.</title>
        <authorList>
            <person name="Riley R."/>
            <person name="Haridas S."/>
            <person name="Wolfe K.H."/>
            <person name="Lopes M.R."/>
            <person name="Hittinger C.T."/>
            <person name="Goeker M."/>
            <person name="Salamov A.A."/>
            <person name="Wisecaver J.H."/>
            <person name="Long T.M."/>
            <person name="Calvey C.H."/>
            <person name="Aerts A.L."/>
            <person name="Barry K.W."/>
            <person name="Choi C."/>
            <person name="Clum A."/>
            <person name="Coughlan A.Y."/>
            <person name="Deshpande S."/>
            <person name="Douglass A.P."/>
            <person name="Hanson S.J."/>
            <person name="Klenk H.-P."/>
            <person name="LaButti K.M."/>
            <person name="Lapidus A."/>
            <person name="Lindquist E.A."/>
            <person name="Lipzen A.M."/>
            <person name="Meier-Kolthoff J.P."/>
            <person name="Ohm R.A."/>
            <person name="Otillar R.P."/>
            <person name="Pangilinan J.L."/>
            <person name="Peng Y."/>
            <person name="Rokas A."/>
            <person name="Rosa C.A."/>
            <person name="Scheuner C."/>
            <person name="Sibirny A.A."/>
            <person name="Slot J.C."/>
            <person name="Stielow J.B."/>
            <person name="Sun H."/>
            <person name="Kurtzman C.P."/>
            <person name="Blackwell M."/>
            <person name="Grigoriev I.V."/>
            <person name="Jeffries T.W."/>
        </authorList>
    </citation>
    <scope>NUCLEOTIDE SEQUENCE [LARGE SCALE GENOMIC DNA]</scope>
    <source>
        <strain evidence="12 13">DSM 6958</strain>
    </source>
</reference>
<comment type="function">
    <text evidence="9">Component of the signal recognition particle (SRP) complex, a ribonucleoprotein complex that mediates the cotranslational targeting of secretory and membrane proteins to the endoplasmic reticulum (ER).</text>
</comment>
<evidence type="ECO:0000256" key="4">
    <source>
        <dbReference type="ARBA" id="ARBA00018350"/>
    </source>
</evidence>
<name>A0A1E3PPH7_9ASCO</name>
<feature type="region of interest" description="Disordered" evidence="10">
    <location>
        <begin position="555"/>
        <end position="637"/>
    </location>
</feature>
<feature type="compositionally biased region" description="Basic and acidic residues" evidence="10">
    <location>
        <begin position="561"/>
        <end position="584"/>
    </location>
</feature>
<comment type="similarity">
    <text evidence="3 9">Belongs to the SRP72 family.</text>
</comment>
<dbReference type="Proteomes" id="UP000095009">
    <property type="component" value="Unassembled WGS sequence"/>
</dbReference>
<dbReference type="SUPFAM" id="SSF48452">
    <property type="entry name" value="TPR-like"/>
    <property type="match status" value="1"/>
</dbReference>
<dbReference type="GO" id="GO:0006614">
    <property type="term" value="P:SRP-dependent cotranslational protein targeting to membrane"/>
    <property type="evidence" value="ECO:0007669"/>
    <property type="project" value="UniProtKB-UniRule"/>
</dbReference>
<evidence type="ECO:0000256" key="9">
    <source>
        <dbReference type="PIRNR" id="PIRNR038922"/>
    </source>
</evidence>
<dbReference type="PANTHER" id="PTHR14094:SF9">
    <property type="entry name" value="SIGNAL RECOGNITION PARTICLE SUBUNIT SRP72"/>
    <property type="match status" value="1"/>
</dbReference>
<keyword evidence="13" id="KW-1185">Reference proteome</keyword>
<keyword evidence="8 9" id="KW-0687">Ribonucleoprotein</keyword>
<evidence type="ECO:0000256" key="6">
    <source>
        <dbReference type="ARBA" id="ARBA00022824"/>
    </source>
</evidence>
<evidence type="ECO:0000256" key="7">
    <source>
        <dbReference type="ARBA" id="ARBA00023135"/>
    </source>
</evidence>
<organism evidence="12 13">
    <name type="scientific">Nadsonia fulvescens var. elongata DSM 6958</name>
    <dbReference type="NCBI Taxonomy" id="857566"/>
    <lineage>
        <taxon>Eukaryota</taxon>
        <taxon>Fungi</taxon>
        <taxon>Dikarya</taxon>
        <taxon>Ascomycota</taxon>
        <taxon>Saccharomycotina</taxon>
        <taxon>Dipodascomycetes</taxon>
        <taxon>Dipodascales</taxon>
        <taxon>Dipodascales incertae sedis</taxon>
        <taxon>Nadsonia</taxon>
    </lineage>
</organism>
<evidence type="ECO:0000313" key="12">
    <source>
        <dbReference type="EMBL" id="ODQ67210.1"/>
    </source>
</evidence>
<dbReference type="Pfam" id="PF08492">
    <property type="entry name" value="SRP72"/>
    <property type="match status" value="1"/>
</dbReference>
<feature type="domain" description="Signal recognition particle SRP72 subunit RNA-binding" evidence="11">
    <location>
        <begin position="544"/>
        <end position="587"/>
    </location>
</feature>
<dbReference type="GO" id="GO:0043022">
    <property type="term" value="F:ribosome binding"/>
    <property type="evidence" value="ECO:0007669"/>
    <property type="project" value="TreeGrafter"/>
</dbReference>
<dbReference type="Gene3D" id="1.25.40.1040">
    <property type="match status" value="1"/>
</dbReference>
<dbReference type="GO" id="GO:0008312">
    <property type="term" value="F:7S RNA binding"/>
    <property type="evidence" value="ECO:0007669"/>
    <property type="project" value="InterPro"/>
</dbReference>
<gene>
    <name evidence="12" type="ORF">NADFUDRAFT_49648</name>
</gene>
<evidence type="ECO:0000256" key="8">
    <source>
        <dbReference type="ARBA" id="ARBA00023274"/>
    </source>
</evidence>
<dbReference type="EMBL" id="KV454407">
    <property type="protein sequence ID" value="ODQ67210.1"/>
    <property type="molecule type" value="Genomic_DNA"/>
</dbReference>
<comment type="subcellular location">
    <subcellularLocation>
        <location evidence="2 9">Cytoplasm</location>
    </subcellularLocation>
    <subcellularLocation>
        <location evidence="1">Endoplasmic reticulum</location>
    </subcellularLocation>
</comment>
<dbReference type="PIRSF" id="PIRSF038922">
    <property type="entry name" value="SRP72"/>
    <property type="match status" value="1"/>
</dbReference>
<evidence type="ECO:0000256" key="10">
    <source>
        <dbReference type="SAM" id="MobiDB-lite"/>
    </source>
</evidence>
<dbReference type="PANTHER" id="PTHR14094">
    <property type="entry name" value="SIGNAL RECOGNITION PARTICLE 72"/>
    <property type="match status" value="1"/>
</dbReference>
<dbReference type="STRING" id="857566.A0A1E3PPH7"/>
<protein>
    <recommendedName>
        <fullName evidence="4 9">Signal recognition particle subunit SRP72</fullName>
    </recommendedName>
</protein>
<keyword evidence="5 9" id="KW-0963">Cytoplasm</keyword>
<dbReference type="InterPro" id="IPR013699">
    <property type="entry name" value="Signal_recog_part_SRP72_RNA-bd"/>
</dbReference>
<dbReference type="Gene3D" id="1.25.40.10">
    <property type="entry name" value="Tetratricopeptide repeat domain"/>
    <property type="match status" value="1"/>
</dbReference>
<dbReference type="InterPro" id="IPR011990">
    <property type="entry name" value="TPR-like_helical_dom_sf"/>
</dbReference>
<evidence type="ECO:0000259" key="11">
    <source>
        <dbReference type="Pfam" id="PF08492"/>
    </source>
</evidence>
<evidence type="ECO:0000256" key="1">
    <source>
        <dbReference type="ARBA" id="ARBA00004240"/>
    </source>
</evidence>
<dbReference type="GO" id="GO:0005783">
    <property type="term" value="C:endoplasmic reticulum"/>
    <property type="evidence" value="ECO:0007669"/>
    <property type="project" value="UniProtKB-SubCell"/>
</dbReference>
<evidence type="ECO:0000313" key="13">
    <source>
        <dbReference type="Proteomes" id="UP000095009"/>
    </source>
</evidence>
<dbReference type="GO" id="GO:0005786">
    <property type="term" value="C:signal recognition particle, endoplasmic reticulum targeting"/>
    <property type="evidence" value="ECO:0007669"/>
    <property type="project" value="UniProtKB-UniRule"/>
</dbReference>
<keyword evidence="7 9" id="KW-0733">Signal recognition particle</keyword>
<evidence type="ECO:0000256" key="2">
    <source>
        <dbReference type="ARBA" id="ARBA00004496"/>
    </source>
</evidence>
<evidence type="ECO:0000256" key="3">
    <source>
        <dbReference type="ARBA" id="ARBA00007676"/>
    </source>
</evidence>
<keyword evidence="6" id="KW-0256">Endoplasmic reticulum</keyword>
<sequence>MAKKDNKNVSVNDLFSKLNVHTEKEEYEGALDCAFKILESDESNTKAQQSVIRSYIQLELYNQAHKYISRWQVPNLEIETAYVLYKNGLIEELRRLVSQWNMGSNIQLIRAGNHILAQALYKLEKFDEVLKIYRNLLKGSAQVINEALDLSVNERAVIAQLSMNGTVDIPNAVSTHIDNSYDTLVNESIALTGKKQYIEALDVLKEARICCQNSPLSADEQEGELVSILLQAVFNHQLLGNIEEAEKILESIDTKGLQDPLLKRILINNTLCLRPESTANPLIALRQLSQAGVLFGLDDKTVGFQAQSMYMNEAFLDGQSGKRVDKYFNKVHSKSVSLVGAEVIALYSELSLTGEEPTRTQIAAFVNAIKKNPSSLPASLGLAQLYSSSENYDAAGKVLVEFRGAVAKGSNASDAFKPGLIGLLASLFRIQGRKLAACELIKTALTHWSTEQGLSNEVKAAALTLLDSNNEEDIQTCASLFENFYQANPDDFINIASVIACNPVRYAEERSKLISIDSIIADVDIAQIIENGVYPLLKKKTVANKIDPKVAAKIKRRKPKYPKDYDANKKPDPERWLPLRDRSSWKPKKKDKNNKNKTQGGNLSAAAAASENGIHQASSGGVVKANSSKNKKKKGKR</sequence>
<proteinExistence type="inferred from homology"/>
<dbReference type="InterPro" id="IPR026270">
    <property type="entry name" value="SRP72"/>
</dbReference>
<dbReference type="OrthoDB" id="5421607at2759"/>